<evidence type="ECO:0000313" key="3">
    <source>
        <dbReference type="Proteomes" id="UP000826271"/>
    </source>
</evidence>
<evidence type="ECO:0000259" key="1">
    <source>
        <dbReference type="PROSITE" id="PS50127"/>
    </source>
</evidence>
<gene>
    <name evidence="2" type="ORF">BUALT_Bualt15G0098100</name>
</gene>
<dbReference type="SUPFAM" id="SSF54495">
    <property type="entry name" value="UBC-like"/>
    <property type="match status" value="1"/>
</dbReference>
<dbReference type="Pfam" id="PF00179">
    <property type="entry name" value="UQ_con"/>
    <property type="match status" value="1"/>
</dbReference>
<name>A0AAV6WPL1_9LAMI</name>
<dbReference type="Proteomes" id="UP000826271">
    <property type="component" value="Unassembled WGS sequence"/>
</dbReference>
<reference evidence="2" key="1">
    <citation type="submission" date="2019-10" db="EMBL/GenBank/DDBJ databases">
        <authorList>
            <person name="Zhang R."/>
            <person name="Pan Y."/>
            <person name="Wang J."/>
            <person name="Ma R."/>
            <person name="Yu S."/>
        </authorList>
    </citation>
    <scope>NUCLEOTIDE SEQUENCE</scope>
    <source>
        <strain evidence="2">LA-IB0</strain>
        <tissue evidence="2">Leaf</tissue>
    </source>
</reference>
<sequence length="154" mass="18101">MGELQKQSFVDEVDIILEDIYHWHTTILGPPNNPFFGGKFVLNIHFQPEHPFKLPRVRFQTKIFHPSISPRNGGISMPILREYWTSSITMFKLLDSIRSMLIEPNLEKVHPDVADIGTQLHKHGLSCMRWRKILNKGILFHSCYVYFFEEEMMS</sequence>
<dbReference type="InterPro" id="IPR016135">
    <property type="entry name" value="UBQ-conjugating_enzyme/RWD"/>
</dbReference>
<dbReference type="PROSITE" id="PS50127">
    <property type="entry name" value="UBC_2"/>
    <property type="match status" value="1"/>
</dbReference>
<dbReference type="InterPro" id="IPR000608">
    <property type="entry name" value="UBC"/>
</dbReference>
<dbReference type="SMART" id="SM00212">
    <property type="entry name" value="UBCc"/>
    <property type="match status" value="1"/>
</dbReference>
<keyword evidence="3" id="KW-1185">Reference proteome</keyword>
<evidence type="ECO:0000313" key="2">
    <source>
        <dbReference type="EMBL" id="KAG8368935.1"/>
    </source>
</evidence>
<dbReference type="PANTHER" id="PTHR24068">
    <property type="entry name" value="UBIQUITIN-CONJUGATING ENZYME E2"/>
    <property type="match status" value="1"/>
</dbReference>
<comment type="caution">
    <text evidence="2">The sequence shown here is derived from an EMBL/GenBank/DDBJ whole genome shotgun (WGS) entry which is preliminary data.</text>
</comment>
<feature type="domain" description="UBC core" evidence="1">
    <location>
        <begin position="1"/>
        <end position="146"/>
    </location>
</feature>
<dbReference type="EMBL" id="WHWC01000015">
    <property type="protein sequence ID" value="KAG8368935.1"/>
    <property type="molecule type" value="Genomic_DNA"/>
</dbReference>
<dbReference type="Gene3D" id="3.10.110.10">
    <property type="entry name" value="Ubiquitin Conjugating Enzyme"/>
    <property type="match status" value="1"/>
</dbReference>
<protein>
    <recommendedName>
        <fullName evidence="1">UBC core domain-containing protein</fullName>
    </recommendedName>
</protein>
<organism evidence="2 3">
    <name type="scientific">Buddleja alternifolia</name>
    <dbReference type="NCBI Taxonomy" id="168488"/>
    <lineage>
        <taxon>Eukaryota</taxon>
        <taxon>Viridiplantae</taxon>
        <taxon>Streptophyta</taxon>
        <taxon>Embryophyta</taxon>
        <taxon>Tracheophyta</taxon>
        <taxon>Spermatophyta</taxon>
        <taxon>Magnoliopsida</taxon>
        <taxon>eudicotyledons</taxon>
        <taxon>Gunneridae</taxon>
        <taxon>Pentapetalae</taxon>
        <taxon>asterids</taxon>
        <taxon>lamiids</taxon>
        <taxon>Lamiales</taxon>
        <taxon>Scrophulariaceae</taxon>
        <taxon>Buddlejeae</taxon>
        <taxon>Buddleja</taxon>
    </lineage>
</organism>
<accession>A0AAV6WPL1</accession>
<dbReference type="AlphaFoldDB" id="A0AAV6WPL1"/>
<proteinExistence type="predicted"/>